<dbReference type="Pfam" id="PF00675">
    <property type="entry name" value="Peptidase_M16"/>
    <property type="match status" value="1"/>
</dbReference>
<comment type="similarity">
    <text evidence="1">Belongs to the peptidase M16 family.</text>
</comment>
<dbReference type="AlphaFoldDB" id="A0A6C0BGH2"/>
<name>A0A6C0BGH2_9ZZZZ</name>
<dbReference type="InterPro" id="IPR011249">
    <property type="entry name" value="Metalloenz_LuxS/M16"/>
</dbReference>
<sequence>MIHVVNNNSGVFNIYVFVNAGGIYEPDGKLGISHMLEHMLFKRSKHMTNEQLLKRLTRIGGSFNAATDKDVTFYYIKTNTDNANDCIELMKEILVSPNFTEKNLDSERKVVIEELNKGLDNDERLLWQMSYMSTLDENNAYMNKVIGTVKTLKAITTKDLYAYYNSYYSSYSIIVDCEKNIEKEVRKRLNDAFKTKITSAPRTRPYFNEELDRKVIVMNINLNQYTLSLSFPIVIDTFSVKEYIVLEFISFMLSGAGLYSLLMYELREKRSLVYTVGAYNDCMKYLSLFKINIATTQQDTVHIINVVLKTINNLKTGSVVTEKLKFFKKSFESAMRLNLSNADYKCFLLGTIMFNSDNKVMINETDMMKVVKSITVNDIAKCCNKVFDTDKLGVVAVGKYENPQTQANNILESLKNWQNK</sequence>
<evidence type="ECO:0000256" key="1">
    <source>
        <dbReference type="ARBA" id="ARBA00007261"/>
    </source>
</evidence>
<evidence type="ECO:0000259" key="2">
    <source>
        <dbReference type="Pfam" id="PF00675"/>
    </source>
</evidence>
<dbReference type="Pfam" id="PF05193">
    <property type="entry name" value="Peptidase_M16_C"/>
    <property type="match status" value="1"/>
</dbReference>
<feature type="domain" description="Peptidase M16 C-terminal" evidence="3">
    <location>
        <begin position="155"/>
        <end position="318"/>
    </location>
</feature>
<dbReference type="Gene3D" id="3.30.830.10">
    <property type="entry name" value="Metalloenzyme, LuxS/M16 peptidase-like"/>
    <property type="match status" value="2"/>
</dbReference>
<dbReference type="GO" id="GO:0046872">
    <property type="term" value="F:metal ion binding"/>
    <property type="evidence" value="ECO:0007669"/>
    <property type="project" value="InterPro"/>
</dbReference>
<dbReference type="InterPro" id="IPR050361">
    <property type="entry name" value="MPP/UQCRC_Complex"/>
</dbReference>
<dbReference type="EMBL" id="MN739140">
    <property type="protein sequence ID" value="QHS90498.1"/>
    <property type="molecule type" value="Genomic_DNA"/>
</dbReference>
<reference evidence="4" key="1">
    <citation type="journal article" date="2020" name="Nature">
        <title>Giant virus diversity and host interactions through global metagenomics.</title>
        <authorList>
            <person name="Schulz F."/>
            <person name="Roux S."/>
            <person name="Paez-Espino D."/>
            <person name="Jungbluth S."/>
            <person name="Walsh D.A."/>
            <person name="Denef V.J."/>
            <person name="McMahon K.D."/>
            <person name="Konstantinidis K.T."/>
            <person name="Eloe-Fadrosh E.A."/>
            <person name="Kyrpides N.C."/>
            <person name="Woyke T."/>
        </authorList>
    </citation>
    <scope>NUCLEOTIDE SEQUENCE</scope>
    <source>
        <strain evidence="4">GVMAG-M-3300010354-11</strain>
    </source>
</reference>
<dbReference type="PANTHER" id="PTHR11851">
    <property type="entry name" value="METALLOPROTEASE"/>
    <property type="match status" value="1"/>
</dbReference>
<organism evidence="4">
    <name type="scientific">viral metagenome</name>
    <dbReference type="NCBI Taxonomy" id="1070528"/>
    <lineage>
        <taxon>unclassified sequences</taxon>
        <taxon>metagenomes</taxon>
        <taxon>organismal metagenomes</taxon>
    </lineage>
</organism>
<proteinExistence type="inferred from homology"/>
<dbReference type="InterPro" id="IPR007863">
    <property type="entry name" value="Peptidase_M16_C"/>
</dbReference>
<protein>
    <recommendedName>
        <fullName evidence="5">Peptidase M16 N-terminal domain-containing protein</fullName>
    </recommendedName>
</protein>
<accession>A0A6C0BGH2</accession>
<feature type="domain" description="Peptidase M16 N-terminal" evidence="2">
    <location>
        <begin position="10"/>
        <end position="140"/>
    </location>
</feature>
<dbReference type="InterPro" id="IPR011765">
    <property type="entry name" value="Pept_M16_N"/>
</dbReference>
<evidence type="ECO:0000313" key="4">
    <source>
        <dbReference type="EMBL" id="QHS90498.1"/>
    </source>
</evidence>
<evidence type="ECO:0008006" key="5">
    <source>
        <dbReference type="Google" id="ProtNLM"/>
    </source>
</evidence>
<dbReference type="SUPFAM" id="SSF63411">
    <property type="entry name" value="LuxS/MPP-like metallohydrolase"/>
    <property type="match status" value="2"/>
</dbReference>
<evidence type="ECO:0000259" key="3">
    <source>
        <dbReference type="Pfam" id="PF05193"/>
    </source>
</evidence>
<dbReference type="PANTHER" id="PTHR11851:SF49">
    <property type="entry name" value="MITOCHONDRIAL-PROCESSING PEPTIDASE SUBUNIT ALPHA"/>
    <property type="match status" value="1"/>
</dbReference>